<feature type="compositionally biased region" description="Basic and acidic residues" evidence="1">
    <location>
        <begin position="13"/>
        <end position="24"/>
    </location>
</feature>
<name>A0A9W7CHW3_9STRA</name>
<dbReference type="AlphaFoldDB" id="A0A9W7CHW3"/>
<dbReference type="Proteomes" id="UP001165083">
    <property type="component" value="Unassembled WGS sequence"/>
</dbReference>
<evidence type="ECO:0000256" key="1">
    <source>
        <dbReference type="SAM" id="MobiDB-lite"/>
    </source>
</evidence>
<accession>A0A9W7CHW3</accession>
<gene>
    <name evidence="2" type="ORF">Plil01_001365700</name>
</gene>
<reference evidence="2" key="1">
    <citation type="submission" date="2023-04" db="EMBL/GenBank/DDBJ databases">
        <title>Phytophthora lilii NBRC 32176.</title>
        <authorList>
            <person name="Ichikawa N."/>
            <person name="Sato H."/>
            <person name="Tonouchi N."/>
        </authorList>
    </citation>
    <scope>NUCLEOTIDE SEQUENCE</scope>
    <source>
        <strain evidence="2">NBRC 32176</strain>
    </source>
</reference>
<keyword evidence="3" id="KW-1185">Reference proteome</keyword>
<sequence>MHTPIWFSLSNCSHDRKAAPESERTSAITGGPVQKGCTDNDFARCSHQGEMQSSGSSAPDPPPPSSPPIQVDTSGVNLPSPGDTSDADPPNRDVTTTETTQTPYQRMQQLLAARADTAGRVLKGQINDSTDNARVTNRMRLLWISEHTYKSWTSVRLHFVDAGAPETLEDMLSVRLFYDKAYWPLSNYLYFPGLLRKL</sequence>
<dbReference type="EMBL" id="BSXW01000943">
    <property type="protein sequence ID" value="GMF31930.1"/>
    <property type="molecule type" value="Genomic_DNA"/>
</dbReference>
<evidence type="ECO:0000313" key="3">
    <source>
        <dbReference type="Proteomes" id="UP001165083"/>
    </source>
</evidence>
<organism evidence="2 3">
    <name type="scientific">Phytophthora lilii</name>
    <dbReference type="NCBI Taxonomy" id="2077276"/>
    <lineage>
        <taxon>Eukaryota</taxon>
        <taxon>Sar</taxon>
        <taxon>Stramenopiles</taxon>
        <taxon>Oomycota</taxon>
        <taxon>Peronosporomycetes</taxon>
        <taxon>Peronosporales</taxon>
        <taxon>Peronosporaceae</taxon>
        <taxon>Phytophthora</taxon>
    </lineage>
</organism>
<protein>
    <submittedName>
        <fullName evidence="2">Unnamed protein product</fullName>
    </submittedName>
</protein>
<comment type="caution">
    <text evidence="2">The sequence shown here is derived from an EMBL/GenBank/DDBJ whole genome shotgun (WGS) entry which is preliminary data.</text>
</comment>
<dbReference type="OrthoDB" id="89249at2759"/>
<proteinExistence type="predicted"/>
<evidence type="ECO:0000313" key="2">
    <source>
        <dbReference type="EMBL" id="GMF31930.1"/>
    </source>
</evidence>
<feature type="region of interest" description="Disordered" evidence="1">
    <location>
        <begin position="1"/>
        <end position="104"/>
    </location>
</feature>